<reference evidence="1" key="1">
    <citation type="journal article" date="2014" name="Front. Microbiol.">
        <title>High frequency of phylogenetically diverse reductive dehalogenase-homologous genes in deep subseafloor sedimentary metagenomes.</title>
        <authorList>
            <person name="Kawai M."/>
            <person name="Futagami T."/>
            <person name="Toyoda A."/>
            <person name="Takaki Y."/>
            <person name="Nishi S."/>
            <person name="Hori S."/>
            <person name="Arai W."/>
            <person name="Tsubouchi T."/>
            <person name="Morono Y."/>
            <person name="Uchiyama I."/>
            <person name="Ito T."/>
            <person name="Fujiyama A."/>
            <person name="Inagaki F."/>
            <person name="Takami H."/>
        </authorList>
    </citation>
    <scope>NUCLEOTIDE SEQUENCE</scope>
    <source>
        <strain evidence="1">Expedition CK06-06</strain>
    </source>
</reference>
<feature type="non-terminal residue" evidence="1">
    <location>
        <position position="1"/>
    </location>
</feature>
<comment type="caution">
    <text evidence="1">The sequence shown here is derived from an EMBL/GenBank/DDBJ whole genome shotgun (WGS) entry which is preliminary data.</text>
</comment>
<accession>X1ESC4</accession>
<dbReference type="AlphaFoldDB" id="X1ESC4"/>
<sequence length="31" mass="3661">SPFSKEIVLIIFKEKSTWHKDRVLSQIGNPY</sequence>
<protein>
    <submittedName>
        <fullName evidence="1">Uncharacterized protein</fullName>
    </submittedName>
</protein>
<feature type="non-terminal residue" evidence="1">
    <location>
        <position position="31"/>
    </location>
</feature>
<gene>
    <name evidence="1" type="ORF">S01H4_67453</name>
</gene>
<dbReference type="EMBL" id="BART01042448">
    <property type="protein sequence ID" value="GAH23225.1"/>
    <property type="molecule type" value="Genomic_DNA"/>
</dbReference>
<name>X1ESC4_9ZZZZ</name>
<evidence type="ECO:0000313" key="1">
    <source>
        <dbReference type="EMBL" id="GAH23225.1"/>
    </source>
</evidence>
<proteinExistence type="predicted"/>
<organism evidence="1">
    <name type="scientific">marine sediment metagenome</name>
    <dbReference type="NCBI Taxonomy" id="412755"/>
    <lineage>
        <taxon>unclassified sequences</taxon>
        <taxon>metagenomes</taxon>
        <taxon>ecological metagenomes</taxon>
    </lineage>
</organism>